<organism evidence="5 6">
    <name type="scientific">Pseudolactococcus carnosus</name>
    <dbReference type="NCBI Taxonomy" id="2749961"/>
    <lineage>
        <taxon>Bacteria</taxon>
        <taxon>Bacillati</taxon>
        <taxon>Bacillota</taxon>
        <taxon>Bacilli</taxon>
        <taxon>Lactobacillales</taxon>
        <taxon>Streptococcaceae</taxon>
        <taxon>Pseudolactococcus</taxon>
    </lineage>
</organism>
<keyword evidence="6" id="KW-1185">Reference proteome</keyword>
<accession>A0ABT0AT25</accession>
<feature type="domain" description="Mga helix-turn-helix" evidence="3">
    <location>
        <begin position="80"/>
        <end position="163"/>
    </location>
</feature>
<dbReference type="Gene3D" id="1.10.1790.40">
    <property type="match status" value="1"/>
</dbReference>
<dbReference type="EMBL" id="JAAECS010000005">
    <property type="protein sequence ID" value="MCJ1989865.1"/>
    <property type="molecule type" value="Genomic_DNA"/>
</dbReference>
<dbReference type="InterPro" id="IPR013199">
    <property type="entry name" value="HTH_Mga_DNA-bd_dom"/>
</dbReference>
<evidence type="ECO:0000259" key="4">
    <source>
        <dbReference type="Pfam" id="PF08280"/>
    </source>
</evidence>
<dbReference type="Gene3D" id="3.40.50.2300">
    <property type="match status" value="1"/>
</dbReference>
<dbReference type="Gene3D" id="1.10.1790.30">
    <property type="match status" value="1"/>
</dbReference>
<keyword evidence="2" id="KW-0804">Transcription</keyword>
<proteinExistence type="predicted"/>
<dbReference type="PANTHER" id="PTHR30185">
    <property type="entry name" value="CRYPTIC BETA-GLUCOSIDE BGL OPERON ANTITERMINATOR"/>
    <property type="match status" value="1"/>
</dbReference>
<dbReference type="Proteomes" id="UP001522450">
    <property type="component" value="Unassembled WGS sequence"/>
</dbReference>
<evidence type="ECO:0000256" key="1">
    <source>
        <dbReference type="ARBA" id="ARBA00023015"/>
    </source>
</evidence>
<dbReference type="Pfam" id="PF08280">
    <property type="entry name" value="HTH_Mga"/>
    <property type="match status" value="1"/>
</dbReference>
<protein>
    <submittedName>
        <fullName evidence="5">HTH domain-containing protein</fullName>
    </submittedName>
</protein>
<sequence>MYPMMKEIITEKDIRRQILLIEKLLNHSQLTAKELAESIHTTERTVFSDIQLIRSQLPDDWMIESDSSGFKLFPAKNSVTTEIWEIFLSQSIGIQILKALFLNPEVSRHQLAQLTSVSVETLKRHINQINRRIKAYQVKIKLTKGVYKLTGKESTIRIFFHRLLLPYTYSNYFFKDYAVHEIHYYQFLKNIRQSDVKIETEHIFGMNWFFINTIRIKANCRINNFSYQKEDPLFSLYHLMLVELYQKEGIYLTDDEAFFSFFCFLESWNYNNTYGNILDDTIHTQYPTLLKAASDFVARFVSSGTLPELSRSKLSDNLFLLLLKYVESPKLSKQFQLEYHELINLRADHYQLLQKFGPELIQQLNPLAKIDDIGYLIHLISLLVQQAIFQTHPIMMTAYFIFQGEPAWKDFLRQEISDALGNRVKVIGIEPFDLKDVQYNTQDIIISNLLLETQPVPIHYISMLPTKNELNTLIESTRSQYLLI</sequence>
<dbReference type="InterPro" id="IPR050661">
    <property type="entry name" value="BglG_antiterminators"/>
</dbReference>
<dbReference type="Pfam" id="PF05043">
    <property type="entry name" value="Mga"/>
    <property type="match status" value="1"/>
</dbReference>
<feature type="domain" description="M protein trans-acting positive regulator (MGA) HTH" evidence="4">
    <location>
        <begin position="11"/>
        <end position="68"/>
    </location>
</feature>
<dbReference type="Gene3D" id="1.10.10.10">
    <property type="entry name" value="Winged helix-like DNA-binding domain superfamily/Winged helix DNA-binding domain"/>
    <property type="match status" value="2"/>
</dbReference>
<reference evidence="5 6" key="1">
    <citation type="journal article" date="2022" name="Microbiol. Res.">
        <title>Comparative genome analysis, predicted lifestyle and antimicrobial strategies of Lactococcus carnosus and Lactococcus paracarnosus isolated from meat.</title>
        <authorList>
            <person name="Werum V."/>
            <person name="Ehrmann M."/>
            <person name="Vogel R."/>
            <person name="Hilgarth M."/>
        </authorList>
    </citation>
    <scope>NUCLEOTIDE SEQUENCE [LARGE SCALE GENOMIC DNA]</scope>
    <source>
        <strain evidence="5 6">TMW22177</strain>
    </source>
</reference>
<gene>
    <name evidence="5" type="ORF">GYN21_06460</name>
</gene>
<evidence type="ECO:0000259" key="3">
    <source>
        <dbReference type="Pfam" id="PF05043"/>
    </source>
</evidence>
<dbReference type="PANTHER" id="PTHR30185:SF18">
    <property type="entry name" value="TRANSCRIPTIONAL REGULATOR MTLR"/>
    <property type="match status" value="1"/>
</dbReference>
<evidence type="ECO:0000313" key="5">
    <source>
        <dbReference type="EMBL" id="MCJ1989865.1"/>
    </source>
</evidence>
<evidence type="ECO:0000256" key="2">
    <source>
        <dbReference type="ARBA" id="ARBA00023163"/>
    </source>
</evidence>
<evidence type="ECO:0000313" key="6">
    <source>
        <dbReference type="Proteomes" id="UP001522450"/>
    </source>
</evidence>
<dbReference type="InterPro" id="IPR007737">
    <property type="entry name" value="Mga_HTH"/>
</dbReference>
<dbReference type="Pfam" id="PF18333">
    <property type="entry name" value="ssDNA_DBD"/>
    <property type="match status" value="1"/>
</dbReference>
<name>A0ABT0AT25_9LACT</name>
<comment type="caution">
    <text evidence="5">The sequence shown here is derived from an EMBL/GenBank/DDBJ whole genome shotgun (WGS) entry which is preliminary data.</text>
</comment>
<dbReference type="InterPro" id="IPR036388">
    <property type="entry name" value="WH-like_DNA-bd_sf"/>
</dbReference>
<keyword evidence="1" id="KW-0805">Transcription regulation</keyword>